<keyword evidence="1" id="KW-0472">Membrane</keyword>
<keyword evidence="1" id="KW-0812">Transmembrane</keyword>
<accession>I3SR25</accession>
<evidence type="ECO:0000256" key="1">
    <source>
        <dbReference type="SAM" id="Phobius"/>
    </source>
</evidence>
<sequence>MNSLLGIIFLLTSLLSLFKLRYCGLISTWRAKVVKELIQSVKILMRLFFGLVKLVLMIMLTLLDLQSQKIL</sequence>
<organism evidence="2">
    <name type="scientific">Medicago truncatula</name>
    <name type="common">Barrel medic</name>
    <name type="synonym">Medicago tribuloides</name>
    <dbReference type="NCBI Taxonomy" id="3880"/>
    <lineage>
        <taxon>Eukaryota</taxon>
        <taxon>Viridiplantae</taxon>
        <taxon>Streptophyta</taxon>
        <taxon>Embryophyta</taxon>
        <taxon>Tracheophyta</taxon>
        <taxon>Spermatophyta</taxon>
        <taxon>Magnoliopsida</taxon>
        <taxon>eudicotyledons</taxon>
        <taxon>Gunneridae</taxon>
        <taxon>Pentapetalae</taxon>
        <taxon>rosids</taxon>
        <taxon>fabids</taxon>
        <taxon>Fabales</taxon>
        <taxon>Fabaceae</taxon>
        <taxon>Papilionoideae</taxon>
        <taxon>50 kb inversion clade</taxon>
        <taxon>NPAAA clade</taxon>
        <taxon>Hologalegina</taxon>
        <taxon>IRL clade</taxon>
        <taxon>Trifolieae</taxon>
        <taxon>Medicago</taxon>
    </lineage>
</organism>
<reference evidence="2" key="1">
    <citation type="submission" date="2012-05" db="EMBL/GenBank/DDBJ databases">
        <authorList>
            <person name="Krishnakumar V."/>
            <person name="Cheung F."/>
            <person name="Xiao Y."/>
            <person name="Chan A."/>
            <person name="Moskal W.A."/>
            <person name="Town C.D."/>
        </authorList>
    </citation>
    <scope>NUCLEOTIDE SEQUENCE</scope>
</reference>
<protein>
    <recommendedName>
        <fullName evidence="3">Transmembrane protein</fullName>
    </recommendedName>
</protein>
<proteinExistence type="evidence at transcript level"/>
<dbReference type="AlphaFoldDB" id="I3SR25"/>
<keyword evidence="1" id="KW-1133">Transmembrane helix</keyword>
<evidence type="ECO:0008006" key="3">
    <source>
        <dbReference type="Google" id="ProtNLM"/>
    </source>
</evidence>
<feature type="transmembrane region" description="Helical" evidence="1">
    <location>
        <begin position="43"/>
        <end position="63"/>
    </location>
</feature>
<dbReference type="EMBL" id="BT142923">
    <property type="protein sequence ID" value="AFK42717.1"/>
    <property type="molecule type" value="mRNA"/>
</dbReference>
<name>I3SR25_MEDTR</name>
<evidence type="ECO:0000313" key="2">
    <source>
        <dbReference type="EMBL" id="AFK42717.1"/>
    </source>
</evidence>